<feature type="transmembrane region" description="Helical" evidence="6">
    <location>
        <begin position="134"/>
        <end position="154"/>
    </location>
</feature>
<dbReference type="InterPro" id="IPR000620">
    <property type="entry name" value="EamA_dom"/>
</dbReference>
<keyword evidence="4 6" id="KW-1133">Transmembrane helix</keyword>
<dbReference type="PANTHER" id="PTHR32322">
    <property type="entry name" value="INNER MEMBRANE TRANSPORTER"/>
    <property type="match status" value="1"/>
</dbReference>
<dbReference type="InterPro" id="IPR050638">
    <property type="entry name" value="AA-Vitamin_Transporters"/>
</dbReference>
<evidence type="ECO:0000313" key="8">
    <source>
        <dbReference type="EMBL" id="SMH49247.1"/>
    </source>
</evidence>
<dbReference type="SUPFAM" id="SSF103481">
    <property type="entry name" value="Multidrug resistance efflux transporter EmrE"/>
    <property type="match status" value="2"/>
</dbReference>
<evidence type="ECO:0000256" key="1">
    <source>
        <dbReference type="ARBA" id="ARBA00004141"/>
    </source>
</evidence>
<proteinExistence type="inferred from homology"/>
<dbReference type="Proteomes" id="UP000193083">
    <property type="component" value="Unassembled WGS sequence"/>
</dbReference>
<dbReference type="AlphaFoldDB" id="A0A1X7PD72"/>
<comment type="similarity">
    <text evidence="2">Belongs to the EamA transporter family.</text>
</comment>
<dbReference type="Pfam" id="PF00892">
    <property type="entry name" value="EamA"/>
    <property type="match status" value="2"/>
</dbReference>
<dbReference type="EMBL" id="FXBL01000004">
    <property type="protein sequence ID" value="SMH49247.1"/>
    <property type="molecule type" value="Genomic_DNA"/>
</dbReference>
<feature type="transmembrane region" description="Helical" evidence="6">
    <location>
        <begin position="193"/>
        <end position="216"/>
    </location>
</feature>
<dbReference type="RefSeq" id="WP_085465645.1">
    <property type="nucleotide sequence ID" value="NZ_FXBL01000004.1"/>
</dbReference>
<feature type="transmembrane region" description="Helical" evidence="6">
    <location>
        <begin position="45"/>
        <end position="63"/>
    </location>
</feature>
<feature type="transmembrane region" description="Helical" evidence="6">
    <location>
        <begin position="222"/>
        <end position="244"/>
    </location>
</feature>
<dbReference type="PANTHER" id="PTHR32322:SF2">
    <property type="entry name" value="EAMA DOMAIN-CONTAINING PROTEIN"/>
    <property type="match status" value="1"/>
</dbReference>
<evidence type="ECO:0000256" key="2">
    <source>
        <dbReference type="ARBA" id="ARBA00007362"/>
    </source>
</evidence>
<evidence type="ECO:0000256" key="3">
    <source>
        <dbReference type="ARBA" id="ARBA00022692"/>
    </source>
</evidence>
<sequence length="306" mass="33206">MTATLTFERRDALDTFAVVTMVGLTFTFGLSNIATKVANMGFNPIFVVTARSTIAIVLILLWCRWRQIPLFHSDGTLRAGLLVGVLFGLQFVLMFVGLEFTSVARAVLLANMMPFFMLIGAHYLLGERMDTTKVLGLVLAFAGVAVIFGDRLSLPGPDAWIGDLMNLAASAIWAAIILVIKKSRLSDASAEKVLSYQLGVSIPFSALLLPFAGPILRDPGLLPIGAILFQACFITTVAFIAWFWMIRRYPASSLSSFIFLTPAFGVIQGGVLLDEPLSWWLLLSLGLIAAGLLIVNRPRQAVPPTA</sequence>
<feature type="domain" description="EamA" evidence="7">
    <location>
        <begin position="16"/>
        <end position="148"/>
    </location>
</feature>
<protein>
    <submittedName>
        <fullName evidence="8">Threonine/homoserine efflux transporter RhtA</fullName>
    </submittedName>
</protein>
<gene>
    <name evidence="8" type="ORF">SAMN02982922_3885</name>
</gene>
<keyword evidence="3 6" id="KW-0812">Transmembrane</keyword>
<organism evidence="8 9">
    <name type="scientific">Mesorhizobium australicum</name>
    <dbReference type="NCBI Taxonomy" id="536018"/>
    <lineage>
        <taxon>Bacteria</taxon>
        <taxon>Pseudomonadati</taxon>
        <taxon>Pseudomonadota</taxon>
        <taxon>Alphaproteobacteria</taxon>
        <taxon>Hyphomicrobiales</taxon>
        <taxon>Phyllobacteriaceae</taxon>
        <taxon>Mesorhizobium</taxon>
    </lineage>
</organism>
<dbReference type="OrthoDB" id="184388at2"/>
<name>A0A1X7PD72_9HYPH</name>
<reference evidence="8 9" key="1">
    <citation type="submission" date="2017-04" db="EMBL/GenBank/DDBJ databases">
        <authorList>
            <person name="Afonso C.L."/>
            <person name="Miller P.J."/>
            <person name="Scott M.A."/>
            <person name="Spackman E."/>
            <person name="Goraichik I."/>
            <person name="Dimitrov K.M."/>
            <person name="Suarez D.L."/>
            <person name="Swayne D.E."/>
        </authorList>
    </citation>
    <scope>NUCLEOTIDE SEQUENCE [LARGE SCALE GENOMIC DNA]</scope>
    <source>
        <strain evidence="8 9">B5P</strain>
    </source>
</reference>
<keyword evidence="5 6" id="KW-0472">Membrane</keyword>
<dbReference type="InterPro" id="IPR037185">
    <property type="entry name" value="EmrE-like"/>
</dbReference>
<keyword evidence="9" id="KW-1185">Reference proteome</keyword>
<evidence type="ECO:0000256" key="5">
    <source>
        <dbReference type="ARBA" id="ARBA00023136"/>
    </source>
</evidence>
<feature type="transmembrane region" description="Helical" evidence="6">
    <location>
        <begin position="251"/>
        <end position="271"/>
    </location>
</feature>
<feature type="domain" description="EamA" evidence="7">
    <location>
        <begin position="161"/>
        <end position="296"/>
    </location>
</feature>
<feature type="transmembrane region" description="Helical" evidence="6">
    <location>
        <begin position="103"/>
        <end position="125"/>
    </location>
</feature>
<dbReference type="GO" id="GO:0016020">
    <property type="term" value="C:membrane"/>
    <property type="evidence" value="ECO:0007669"/>
    <property type="project" value="UniProtKB-SubCell"/>
</dbReference>
<feature type="transmembrane region" description="Helical" evidence="6">
    <location>
        <begin position="75"/>
        <end position="97"/>
    </location>
</feature>
<evidence type="ECO:0000313" key="9">
    <source>
        <dbReference type="Proteomes" id="UP000193083"/>
    </source>
</evidence>
<feature type="transmembrane region" description="Helical" evidence="6">
    <location>
        <begin position="160"/>
        <end position="181"/>
    </location>
</feature>
<evidence type="ECO:0000256" key="6">
    <source>
        <dbReference type="SAM" id="Phobius"/>
    </source>
</evidence>
<feature type="transmembrane region" description="Helical" evidence="6">
    <location>
        <begin position="277"/>
        <end position="295"/>
    </location>
</feature>
<feature type="transmembrane region" description="Helical" evidence="6">
    <location>
        <begin position="12"/>
        <end position="33"/>
    </location>
</feature>
<accession>A0A1X7PD72</accession>
<comment type="subcellular location">
    <subcellularLocation>
        <location evidence="1">Membrane</location>
        <topology evidence="1">Multi-pass membrane protein</topology>
    </subcellularLocation>
</comment>
<evidence type="ECO:0000256" key="4">
    <source>
        <dbReference type="ARBA" id="ARBA00022989"/>
    </source>
</evidence>
<evidence type="ECO:0000259" key="7">
    <source>
        <dbReference type="Pfam" id="PF00892"/>
    </source>
</evidence>